<accession>A0A449B601</accession>
<dbReference type="EMBL" id="LR215039">
    <property type="protein sequence ID" value="VEU76002.1"/>
    <property type="molecule type" value="Genomic_DNA"/>
</dbReference>
<reference evidence="3 4" key="1">
    <citation type="submission" date="2019-01" db="EMBL/GenBank/DDBJ databases">
        <authorList>
            <consortium name="Pathogen Informatics"/>
        </authorList>
    </citation>
    <scope>NUCLEOTIDE SEQUENCE [LARGE SCALE GENOMIC DNA]</scope>
    <source>
        <strain evidence="3 4">NCTC10179</strain>
    </source>
</reference>
<feature type="coiled-coil region" evidence="1">
    <location>
        <begin position="656"/>
        <end position="693"/>
    </location>
</feature>
<dbReference type="Proteomes" id="UP000289497">
    <property type="component" value="Chromosome"/>
</dbReference>
<name>A0A449B601_9BACT</name>
<evidence type="ECO:0000256" key="1">
    <source>
        <dbReference type="SAM" id="Coils"/>
    </source>
</evidence>
<keyword evidence="2" id="KW-1133">Transmembrane helix</keyword>
<keyword evidence="2" id="KW-0472">Membrane</keyword>
<keyword evidence="2" id="KW-0812">Transmembrane</keyword>
<protein>
    <submittedName>
        <fullName evidence="3">Uncharacterized protein</fullName>
    </submittedName>
</protein>
<feature type="coiled-coil region" evidence="1">
    <location>
        <begin position="425"/>
        <end position="452"/>
    </location>
</feature>
<feature type="coiled-coil region" evidence="1">
    <location>
        <begin position="349"/>
        <end position="401"/>
    </location>
</feature>
<keyword evidence="4" id="KW-1185">Reference proteome</keyword>
<evidence type="ECO:0000313" key="3">
    <source>
        <dbReference type="EMBL" id="VEU76002.1"/>
    </source>
</evidence>
<dbReference type="AlphaFoldDB" id="A0A449B601"/>
<dbReference type="OrthoDB" id="397634at2"/>
<dbReference type="KEGG" id="mcou:NCTC10179_00159"/>
<keyword evidence="1" id="KW-0175">Coiled coil</keyword>
<organism evidence="3 4">
    <name type="scientific">Mycoplasmopsis columboralis</name>
    <dbReference type="NCBI Taxonomy" id="171282"/>
    <lineage>
        <taxon>Bacteria</taxon>
        <taxon>Bacillati</taxon>
        <taxon>Mycoplasmatota</taxon>
        <taxon>Mycoplasmoidales</taxon>
        <taxon>Metamycoplasmataceae</taxon>
        <taxon>Mycoplasmopsis</taxon>
    </lineage>
</organism>
<evidence type="ECO:0000313" key="4">
    <source>
        <dbReference type="Proteomes" id="UP000289497"/>
    </source>
</evidence>
<evidence type="ECO:0000256" key="2">
    <source>
        <dbReference type="SAM" id="Phobius"/>
    </source>
</evidence>
<dbReference type="RefSeq" id="WP_036434558.1">
    <property type="nucleotide sequence ID" value="NZ_LR215039.1"/>
</dbReference>
<gene>
    <name evidence="3" type="ORF">NCTC10179_00159</name>
</gene>
<sequence length="905" mass="104455">MKKSIKYTLIGLMSLGGVSLITFSTVFGILKHKNAVIQKRDEKILTLNAQIQVLKSEIELLKDENAKLKNNVDALENVLKITNAIKDSSNSEINELLTKLVNNTDENINNSEYLEYIIKHTTKLKESNIANIELLLHKLEEIQNNNPEKYKNSFINTKIIQLQELIKNVEELQFSNSSEIKENIESLNDFTAHYQRLNEELIIELNSLINSKNDEIAQLNLKINTTGEKLKKTVLTSIKTAKNQLESIDVMIEYVILLKEKSLKLISDKTNEDFVLNLTALLRSLSEYKEFLNSQITVSQTSLNKAIQDNDYNDLITLDTDIYASKIKYWTQLLQNYNNLALDIYLAYYESTLKTLSDKEKEIDTLQIKNQQLTNNLNAAVREKAQAMANLKKLKEDLLNSFRNSLTSIIDSLQNISLTIENSDSTNKNELVQKLNIEIDKLRQLRSEFTDESFVSKYEPFVESALSTADEVIEEYKNTVLNPLKEEFQLTKITLDNTNKELIEAKELLKSKTLEIEKINDELSRARTNLDNKEIQFRTINKELNNTKEFLSNIRKQKNTSLVEMSHTIDQFEQKYNELKSIANQIINESIKEHLDVAELQSLIAKVFRAKNVDSFEEMNSLSKEYLNHYSITFTKMLNLYKQLAEKRLITKDLLIANKDSNIEKLNSTIANLENEQNKILSEKLQLEEEIERGTFELGNSTKIIQNLEDQLRKTNKGEKTSVVNPFLDEDMNQMFSFKGKENLSWNDFNKATEVESSIVKNFNLVSNSNIEVFYFNKDTSSLESVILSPENNYSKRFDLSLRNIEFTYDSKMYQDFEATHLGSFIQEVHKTYNGKILNNTSSTYLSYVNGVLRISLVSKLKVQRWLEKSSDTNNLYEPIKNDIYSFMGGSANPQFVFVYAIAKK</sequence>
<feature type="coiled-coil region" evidence="1">
    <location>
        <begin position="44"/>
        <end position="85"/>
    </location>
</feature>
<feature type="coiled-coil region" evidence="1">
    <location>
        <begin position="495"/>
        <end position="589"/>
    </location>
</feature>
<proteinExistence type="predicted"/>
<feature type="transmembrane region" description="Helical" evidence="2">
    <location>
        <begin position="7"/>
        <end position="30"/>
    </location>
</feature>